<feature type="compositionally biased region" description="Polar residues" evidence="15">
    <location>
        <begin position="28"/>
        <end position="85"/>
    </location>
</feature>
<keyword evidence="7" id="KW-0863">Zinc-finger</keyword>
<feature type="non-terminal residue" evidence="17">
    <location>
        <position position="778"/>
    </location>
</feature>
<feature type="compositionally biased region" description="Polar residues" evidence="15">
    <location>
        <begin position="184"/>
        <end position="195"/>
    </location>
</feature>
<keyword evidence="10" id="KW-0805">Transcription regulation</keyword>
<evidence type="ECO:0000256" key="8">
    <source>
        <dbReference type="ARBA" id="ARBA00022833"/>
    </source>
</evidence>
<dbReference type="NCBIfam" id="TIGR00229">
    <property type="entry name" value="sensory_box"/>
    <property type="match status" value="1"/>
</dbReference>
<evidence type="ECO:0000256" key="6">
    <source>
        <dbReference type="ARBA" id="ARBA00022737"/>
    </source>
</evidence>
<dbReference type="OrthoDB" id="447251at2759"/>
<feature type="compositionally biased region" description="Polar residues" evidence="15">
    <location>
        <begin position="251"/>
        <end position="271"/>
    </location>
</feature>
<keyword evidence="12" id="KW-0010">Activator</keyword>
<dbReference type="FunFam" id="3.30.450.20:FF:000064">
    <property type="entry name" value="Vivid PAS protein VVD"/>
    <property type="match status" value="1"/>
</dbReference>
<keyword evidence="13" id="KW-0804">Transcription</keyword>
<dbReference type="InterPro" id="IPR001610">
    <property type="entry name" value="PAC"/>
</dbReference>
<evidence type="ECO:0000256" key="3">
    <source>
        <dbReference type="ARBA" id="ARBA00022630"/>
    </source>
</evidence>
<evidence type="ECO:0000256" key="11">
    <source>
        <dbReference type="ARBA" id="ARBA00023125"/>
    </source>
</evidence>
<dbReference type="PROSITE" id="PS50112">
    <property type="entry name" value="PAS"/>
    <property type="match status" value="3"/>
</dbReference>
<dbReference type="PANTHER" id="PTHR47429">
    <property type="entry name" value="PROTEIN TWIN LOV 1"/>
    <property type="match status" value="1"/>
</dbReference>
<evidence type="ECO:0000256" key="14">
    <source>
        <dbReference type="ARBA" id="ARBA00023170"/>
    </source>
</evidence>
<keyword evidence="18" id="KW-1185">Reference proteome</keyword>
<dbReference type="GO" id="GO:0003677">
    <property type="term" value="F:DNA binding"/>
    <property type="evidence" value="ECO:0007669"/>
    <property type="project" value="UniProtKB-KW"/>
</dbReference>
<feature type="compositionally biased region" description="Polar residues" evidence="15">
    <location>
        <begin position="1"/>
        <end position="12"/>
    </location>
</feature>
<evidence type="ECO:0000256" key="7">
    <source>
        <dbReference type="ARBA" id="ARBA00022771"/>
    </source>
</evidence>
<evidence type="ECO:0000256" key="10">
    <source>
        <dbReference type="ARBA" id="ARBA00023015"/>
    </source>
</evidence>
<dbReference type="InterPro" id="IPR000014">
    <property type="entry name" value="PAS"/>
</dbReference>
<dbReference type="Proteomes" id="UP000242875">
    <property type="component" value="Unassembled WGS sequence"/>
</dbReference>
<keyword evidence="14" id="KW-0675">Receptor</keyword>
<gene>
    <name evidence="17" type="ORF">BZG36_03618</name>
</gene>
<dbReference type="InterPro" id="IPR035965">
    <property type="entry name" value="PAS-like_dom_sf"/>
</dbReference>
<feature type="region of interest" description="Disordered" evidence="15">
    <location>
        <begin position="1"/>
        <end position="85"/>
    </location>
</feature>
<keyword evidence="11" id="KW-0238">DNA-binding</keyword>
<evidence type="ECO:0000259" key="16">
    <source>
        <dbReference type="PROSITE" id="PS50112"/>
    </source>
</evidence>
<keyword evidence="4" id="KW-0288">FMN</keyword>
<keyword evidence="3" id="KW-0285">Flavoprotein</keyword>
<dbReference type="InterPro" id="IPR013655">
    <property type="entry name" value="PAS_fold_3"/>
</dbReference>
<evidence type="ECO:0000256" key="15">
    <source>
        <dbReference type="SAM" id="MobiDB-lite"/>
    </source>
</evidence>
<feature type="domain" description="PAS" evidence="16">
    <location>
        <begin position="525"/>
        <end position="590"/>
    </location>
</feature>
<evidence type="ECO:0000256" key="13">
    <source>
        <dbReference type="ARBA" id="ARBA00023163"/>
    </source>
</evidence>
<dbReference type="Gene3D" id="3.30.450.20">
    <property type="entry name" value="PAS domain"/>
    <property type="match status" value="3"/>
</dbReference>
<dbReference type="GO" id="GO:0008270">
    <property type="term" value="F:zinc ion binding"/>
    <property type="evidence" value="ECO:0007669"/>
    <property type="project" value="UniProtKB-KW"/>
</dbReference>
<organism evidence="17 18">
    <name type="scientific">Bifiguratus adelaidae</name>
    <dbReference type="NCBI Taxonomy" id="1938954"/>
    <lineage>
        <taxon>Eukaryota</taxon>
        <taxon>Fungi</taxon>
        <taxon>Fungi incertae sedis</taxon>
        <taxon>Mucoromycota</taxon>
        <taxon>Mucoromycotina</taxon>
        <taxon>Endogonomycetes</taxon>
        <taxon>Endogonales</taxon>
        <taxon>Endogonales incertae sedis</taxon>
        <taxon>Bifiguratus</taxon>
    </lineage>
</organism>
<evidence type="ECO:0000313" key="17">
    <source>
        <dbReference type="EMBL" id="OZJ03921.1"/>
    </source>
</evidence>
<proteinExistence type="predicted"/>
<sequence length="778" mass="84706">MSSSNTNLTPGSNLDAWLDLPSAGGRSNDGQNRASSSGYPSPALSQMNINSPSVFQKETGRASNTTTPSQASRVSQSPGGAYSAFQNPQSAQNVMLPFNPNLYDVSNIPPSSDPLFGYAGYTAGMMASQSNHQNFNLVSPGFLQPTYVTPAQQQFQSRSDPTSSRQHGTDSRTAALTEPEQRDSQAVSTPSNAPSMPNRLPPTPAMSFFPTTGLTPGSADITQHVLGGGYGPGAMNLGGTFSSFPSSTSTRAPQNRANTETSAISKSPTNETENKGVSYVSGLTGIPDNISIAPQTANNLSGLYSTTGFDIIGILARVVSRPNPQINIGPIDMSCSFLVVDARKYDFPIVYCSPTFESLTGYSASEIVNRNCRFLQSPDGTVALGSCRKYTDNAAVYHMKMHMLQGKECQASVINYRKGGQPFINLVTVIPIAWDSDEIAYFIGLQVDLVEQPNAILEKMKYGTYAVNYQMMNIPPYIPGDFVTEPVDDYFRDIPTATPFPATPEVFDLIGSNNDHESSRRLWNRMLLDQSDSFVHVLSLKGIFLYCSAASRKLLEYEPDELIGRSLSAICHPSDIVPVMRELKEASTGNDNVNLVYRIRRKNSGYMWIECQGKLHLEQGKGRKCVILSGRERPVYRLVMMDVMDATLTGSESTDNNGSPNGEAMDGVDGRAAFDETFPFTAEAEFWSKISNDGLLLYATSSATEILGFPIKDIVGASLYQMVRNDRTTDVTRALTQAKEGRTINLRHHMQTDSGEYIKVFSTFYPGDTSHGVGRPSF</sequence>
<dbReference type="Pfam" id="PF08447">
    <property type="entry name" value="PAS_3"/>
    <property type="match status" value="1"/>
</dbReference>
<evidence type="ECO:0000256" key="5">
    <source>
        <dbReference type="ARBA" id="ARBA00022723"/>
    </source>
</evidence>
<dbReference type="AlphaFoldDB" id="A0A261Y004"/>
<feature type="domain" description="PAS" evidence="16">
    <location>
        <begin position="337"/>
        <end position="371"/>
    </location>
</feature>
<evidence type="ECO:0000256" key="4">
    <source>
        <dbReference type="ARBA" id="ARBA00022643"/>
    </source>
</evidence>
<accession>A0A261Y004</accession>
<keyword evidence="5" id="KW-0479">Metal-binding</keyword>
<dbReference type="SMART" id="SM00086">
    <property type="entry name" value="PAC"/>
    <property type="match status" value="2"/>
</dbReference>
<evidence type="ECO:0000256" key="12">
    <source>
        <dbReference type="ARBA" id="ARBA00023159"/>
    </source>
</evidence>
<feature type="domain" description="PAS" evidence="16">
    <location>
        <begin position="690"/>
        <end position="742"/>
    </location>
</feature>
<reference evidence="17 18" key="1">
    <citation type="journal article" date="2017" name="Mycologia">
        <title>Bifiguratus adelaidae, gen. et sp. nov., a new member of Mucoromycotina in endophytic and soil-dwelling habitats.</title>
        <authorList>
            <person name="Torres-Cruz T.J."/>
            <person name="Billingsley Tobias T.L."/>
            <person name="Almatruk M."/>
            <person name="Hesse C."/>
            <person name="Kuske C.R."/>
            <person name="Desiro A."/>
            <person name="Benucci G.M."/>
            <person name="Bonito G."/>
            <person name="Stajich J.E."/>
            <person name="Dunlap C."/>
            <person name="Arnold A.E."/>
            <person name="Porras-Alfaro A."/>
        </authorList>
    </citation>
    <scope>NUCLEOTIDE SEQUENCE [LARGE SCALE GENOMIC DNA]</scope>
    <source>
        <strain evidence="17 18">AZ0501</strain>
    </source>
</reference>
<dbReference type="GO" id="GO:0005634">
    <property type="term" value="C:nucleus"/>
    <property type="evidence" value="ECO:0007669"/>
    <property type="project" value="TreeGrafter"/>
</dbReference>
<dbReference type="GO" id="GO:0009881">
    <property type="term" value="F:photoreceptor activity"/>
    <property type="evidence" value="ECO:0007669"/>
    <property type="project" value="UniProtKB-KW"/>
</dbReference>
<evidence type="ECO:0000256" key="2">
    <source>
        <dbReference type="ARBA" id="ARBA00022606"/>
    </source>
</evidence>
<feature type="compositionally biased region" description="Polar residues" evidence="15">
    <location>
        <begin position="151"/>
        <end position="174"/>
    </location>
</feature>
<evidence type="ECO:0000256" key="9">
    <source>
        <dbReference type="ARBA" id="ARBA00022991"/>
    </source>
</evidence>
<dbReference type="PANTHER" id="PTHR47429:SF7">
    <property type="entry name" value="GATA-FACTOR"/>
    <property type="match status" value="1"/>
</dbReference>
<feature type="region of interest" description="Disordered" evidence="15">
    <location>
        <begin position="245"/>
        <end position="274"/>
    </location>
</feature>
<keyword evidence="6" id="KW-0677">Repeat</keyword>
<keyword evidence="9" id="KW-0157">Chromophore</keyword>
<name>A0A261Y004_9FUNG</name>
<keyword evidence="1" id="KW-0600">Photoreceptor protein</keyword>
<dbReference type="SUPFAM" id="SSF55785">
    <property type="entry name" value="PYP-like sensor domain (PAS domain)"/>
    <property type="match status" value="3"/>
</dbReference>
<keyword evidence="8" id="KW-0862">Zinc</keyword>
<dbReference type="EMBL" id="MVBO01000062">
    <property type="protein sequence ID" value="OZJ03921.1"/>
    <property type="molecule type" value="Genomic_DNA"/>
</dbReference>
<protein>
    <recommendedName>
        <fullName evidence="16">PAS domain-containing protein</fullName>
    </recommendedName>
</protein>
<evidence type="ECO:0000313" key="18">
    <source>
        <dbReference type="Proteomes" id="UP000242875"/>
    </source>
</evidence>
<dbReference type="SMART" id="SM00091">
    <property type="entry name" value="PAS"/>
    <property type="match status" value="3"/>
</dbReference>
<comment type="caution">
    <text evidence="17">The sequence shown here is derived from an EMBL/GenBank/DDBJ whole genome shotgun (WGS) entry which is preliminary data.</text>
</comment>
<evidence type="ECO:0000256" key="1">
    <source>
        <dbReference type="ARBA" id="ARBA00022543"/>
    </source>
</evidence>
<dbReference type="CDD" id="cd00130">
    <property type="entry name" value="PAS"/>
    <property type="match status" value="3"/>
</dbReference>
<dbReference type="Pfam" id="PF13426">
    <property type="entry name" value="PAS_9"/>
    <property type="match status" value="2"/>
</dbReference>
<keyword evidence="2" id="KW-0716">Sensory transduction</keyword>
<feature type="region of interest" description="Disordered" evidence="15">
    <location>
        <begin position="151"/>
        <end position="209"/>
    </location>
</feature>